<reference evidence="13" key="1">
    <citation type="submission" date="2019-05" db="EMBL/GenBank/DDBJ databases">
        <title>Annotation for the trematode Paragonimus heterotremus.</title>
        <authorList>
            <person name="Choi Y.-J."/>
        </authorList>
    </citation>
    <scope>NUCLEOTIDE SEQUENCE</scope>
    <source>
        <strain evidence="13">LC</strain>
    </source>
</reference>
<evidence type="ECO:0000256" key="10">
    <source>
        <dbReference type="ARBA" id="ARBA00023284"/>
    </source>
</evidence>
<keyword evidence="14" id="KW-1185">Reference proteome</keyword>
<evidence type="ECO:0000256" key="7">
    <source>
        <dbReference type="ARBA" id="ARBA00022982"/>
    </source>
</evidence>
<dbReference type="SUPFAM" id="SSF52833">
    <property type="entry name" value="Thioredoxin-like"/>
    <property type="match status" value="1"/>
</dbReference>
<keyword evidence="8" id="KW-0560">Oxidoreductase</keyword>
<comment type="caution">
    <text evidence="13">The sequence shown here is derived from an EMBL/GenBank/DDBJ whole genome shotgun (WGS) entry which is preliminary data.</text>
</comment>
<dbReference type="PROSITE" id="PS00076">
    <property type="entry name" value="PYRIDINE_REDOX_1"/>
    <property type="match status" value="1"/>
</dbReference>
<dbReference type="InterPro" id="IPR023753">
    <property type="entry name" value="FAD/NAD-binding_dom"/>
</dbReference>
<dbReference type="InterPro" id="IPR011767">
    <property type="entry name" value="GLR_AS"/>
</dbReference>
<dbReference type="InterPro" id="IPR046952">
    <property type="entry name" value="GSHR/TRXR-like"/>
</dbReference>
<dbReference type="PROSITE" id="PS51354">
    <property type="entry name" value="GLUTAREDOXIN_2"/>
    <property type="match status" value="1"/>
</dbReference>
<feature type="domain" description="FAD/NAD(P)-binding" evidence="12">
    <location>
        <begin position="143"/>
        <end position="391"/>
    </location>
</feature>
<dbReference type="Proteomes" id="UP000748531">
    <property type="component" value="Unassembled WGS sequence"/>
</dbReference>
<dbReference type="PRINTS" id="PR00368">
    <property type="entry name" value="FADPNR"/>
</dbReference>
<evidence type="ECO:0000259" key="12">
    <source>
        <dbReference type="Pfam" id="PF07992"/>
    </source>
</evidence>
<dbReference type="Pfam" id="PF00462">
    <property type="entry name" value="Glutaredoxin"/>
    <property type="match status" value="1"/>
</dbReference>
<dbReference type="NCBIfam" id="TIGR02180">
    <property type="entry name" value="GRX_euk"/>
    <property type="match status" value="1"/>
</dbReference>
<dbReference type="Pfam" id="PF07992">
    <property type="entry name" value="Pyr_redox_2"/>
    <property type="match status" value="1"/>
</dbReference>
<evidence type="ECO:0000256" key="1">
    <source>
        <dbReference type="ARBA" id="ARBA00001974"/>
    </source>
</evidence>
<dbReference type="InterPro" id="IPR002109">
    <property type="entry name" value="Glutaredoxin"/>
</dbReference>
<dbReference type="GO" id="GO:0050660">
    <property type="term" value="F:flavin adenine dinucleotide binding"/>
    <property type="evidence" value="ECO:0007669"/>
    <property type="project" value="InterPro"/>
</dbReference>
<evidence type="ECO:0000259" key="11">
    <source>
        <dbReference type="Pfam" id="PF00462"/>
    </source>
</evidence>
<dbReference type="InterPro" id="IPR011899">
    <property type="entry name" value="Glutaredoxin_euk/vir"/>
</dbReference>
<evidence type="ECO:0000256" key="8">
    <source>
        <dbReference type="ARBA" id="ARBA00023002"/>
    </source>
</evidence>
<dbReference type="GO" id="GO:0034599">
    <property type="term" value="P:cellular response to oxidative stress"/>
    <property type="evidence" value="ECO:0007669"/>
    <property type="project" value="TreeGrafter"/>
</dbReference>
<dbReference type="PANTHER" id="PTHR42737:SF8">
    <property type="entry name" value="THIOREDOXIN-DISULFIDE REDUCTASE"/>
    <property type="match status" value="1"/>
</dbReference>
<evidence type="ECO:0000256" key="9">
    <source>
        <dbReference type="ARBA" id="ARBA00023157"/>
    </source>
</evidence>
<dbReference type="GO" id="GO:0005829">
    <property type="term" value="C:cytosol"/>
    <property type="evidence" value="ECO:0007669"/>
    <property type="project" value="TreeGrafter"/>
</dbReference>
<dbReference type="GO" id="GO:0006749">
    <property type="term" value="P:glutathione metabolic process"/>
    <property type="evidence" value="ECO:0007669"/>
    <property type="project" value="TreeGrafter"/>
</dbReference>
<comment type="function">
    <text evidence="2">Has a glutathione-disulfide oxidoreductase activity in the presence of NADPH and glutathione reductase. Reduces low molecular weight disulfides and proteins.</text>
</comment>
<dbReference type="OrthoDB" id="5956163at2759"/>
<dbReference type="Gene3D" id="3.50.50.60">
    <property type="entry name" value="FAD/NAD(P)-binding domain"/>
    <property type="match status" value="2"/>
</dbReference>
<dbReference type="InterPro" id="IPR012999">
    <property type="entry name" value="Pyr_OxRdtase_I_AS"/>
</dbReference>
<evidence type="ECO:0000256" key="5">
    <source>
        <dbReference type="ARBA" id="ARBA00022630"/>
    </source>
</evidence>
<keyword evidence="4" id="KW-0813">Transport</keyword>
<dbReference type="CDD" id="cd03419">
    <property type="entry name" value="GRX_GRXh_1_2_like"/>
    <property type="match status" value="1"/>
</dbReference>
<dbReference type="InterPro" id="IPR036188">
    <property type="entry name" value="FAD/NAD-bd_sf"/>
</dbReference>
<keyword evidence="9" id="KW-1015">Disulfide bond</keyword>
<dbReference type="AlphaFoldDB" id="A0A8J4WV00"/>
<proteinExistence type="inferred from homology"/>
<dbReference type="PANTHER" id="PTHR42737">
    <property type="entry name" value="GLUTATHIONE REDUCTASE"/>
    <property type="match status" value="1"/>
</dbReference>
<name>A0A8J4WV00_9TREM</name>
<evidence type="ECO:0000256" key="4">
    <source>
        <dbReference type="ARBA" id="ARBA00022448"/>
    </source>
</evidence>
<dbReference type="FunFam" id="3.50.50.60:FF:000012">
    <property type="entry name" value="Thioredoxin reductase 1, cytoplasmic"/>
    <property type="match status" value="1"/>
</dbReference>
<dbReference type="GO" id="GO:0004362">
    <property type="term" value="F:glutathione-disulfide reductase (NADPH) activity"/>
    <property type="evidence" value="ECO:0007669"/>
    <property type="project" value="TreeGrafter"/>
</dbReference>
<dbReference type="GO" id="GO:0005739">
    <property type="term" value="C:mitochondrion"/>
    <property type="evidence" value="ECO:0007669"/>
    <property type="project" value="TreeGrafter"/>
</dbReference>
<keyword evidence="10" id="KW-0676">Redox-active center</keyword>
<accession>A0A8J4WV00</accession>
<comment type="cofactor">
    <cofactor evidence="1">
        <name>FAD</name>
        <dbReference type="ChEBI" id="CHEBI:57692"/>
    </cofactor>
</comment>
<evidence type="ECO:0000313" key="13">
    <source>
        <dbReference type="EMBL" id="KAF5398347.1"/>
    </source>
</evidence>
<protein>
    <submittedName>
        <fullName evidence="13">Pyridine nucleotide-disulfide oxidoreductase</fullName>
    </submittedName>
</protein>
<comment type="similarity">
    <text evidence="3">Belongs to the class-I pyridine nucleotide-disulfide oxidoreductase family.</text>
</comment>
<dbReference type="InterPro" id="IPR036249">
    <property type="entry name" value="Thioredoxin-like_sf"/>
</dbReference>
<sequence length="480" mass="53255">MSRFSSFFHTGGRLCKYCVPFFFQKQSNLHTHSKMPPVPDNTNQWLHKTIDSAAIIVFSKSRCPYCQRVKDLFAEKQIKHATIELDQRADGCKIQEALQHTTGISTVPQVFVRGKFIGDSAAVSKLNESGKLLETVNQNKYDYDLVVIGGGSGGLAASKEAAKYGAKTAVLDYVKPTPQGTTWGLGGTCVNVGCIPKKLMHQAALLGYCFADASHFGWGVENKQILHDWGTLVGAIQGHIRSLNWGYRVVLRDQGIDYLNVLGEIVDPHTIQLTKKNGDISTITTKTIILAMGERPRYPGIPGDREYAITSDDLFSLPYNPGKTLVVGASYVSLECAGFLTSFGNDTTVMVRSIFLRGFDQQMANMVGNYMMEHGTKFVRSCVPTAIRELEPADKENGRPGRYLVTGKFNNGDKYEEEFNTVRPLLMFRVNSSLTSWSCSFVCLSQPMFYFSREPSLRITLFLVTLASNFLIASFSSEIL</sequence>
<dbReference type="EMBL" id="LUCH01005101">
    <property type="protein sequence ID" value="KAF5398347.1"/>
    <property type="molecule type" value="Genomic_DNA"/>
</dbReference>
<dbReference type="Gene3D" id="3.40.30.10">
    <property type="entry name" value="Glutaredoxin"/>
    <property type="match status" value="1"/>
</dbReference>
<evidence type="ECO:0000256" key="2">
    <source>
        <dbReference type="ARBA" id="ARBA00002549"/>
    </source>
</evidence>
<keyword evidence="5" id="KW-0285">Flavoprotein</keyword>
<dbReference type="SUPFAM" id="SSF51905">
    <property type="entry name" value="FAD/NAD(P)-binding domain"/>
    <property type="match status" value="1"/>
</dbReference>
<dbReference type="PRINTS" id="PR00411">
    <property type="entry name" value="PNDRDTASEI"/>
</dbReference>
<keyword evidence="6" id="KW-0274">FAD</keyword>
<dbReference type="PROSITE" id="PS00195">
    <property type="entry name" value="GLUTAREDOXIN_1"/>
    <property type="match status" value="1"/>
</dbReference>
<gene>
    <name evidence="13" type="ORF">PHET_08225</name>
</gene>
<evidence type="ECO:0000256" key="3">
    <source>
        <dbReference type="ARBA" id="ARBA00007532"/>
    </source>
</evidence>
<dbReference type="GO" id="GO:0045454">
    <property type="term" value="P:cell redox homeostasis"/>
    <property type="evidence" value="ECO:0007669"/>
    <property type="project" value="InterPro"/>
</dbReference>
<evidence type="ECO:0000256" key="6">
    <source>
        <dbReference type="ARBA" id="ARBA00022827"/>
    </source>
</evidence>
<evidence type="ECO:0000313" key="14">
    <source>
        <dbReference type="Proteomes" id="UP000748531"/>
    </source>
</evidence>
<organism evidence="13 14">
    <name type="scientific">Paragonimus heterotremus</name>
    <dbReference type="NCBI Taxonomy" id="100268"/>
    <lineage>
        <taxon>Eukaryota</taxon>
        <taxon>Metazoa</taxon>
        <taxon>Spiralia</taxon>
        <taxon>Lophotrochozoa</taxon>
        <taxon>Platyhelminthes</taxon>
        <taxon>Trematoda</taxon>
        <taxon>Digenea</taxon>
        <taxon>Plagiorchiida</taxon>
        <taxon>Troglotremata</taxon>
        <taxon>Troglotrematidae</taxon>
        <taxon>Paragonimus</taxon>
    </lineage>
</organism>
<keyword evidence="7" id="KW-0249">Electron transport</keyword>
<feature type="domain" description="Glutaredoxin" evidence="11">
    <location>
        <begin position="55"/>
        <end position="117"/>
    </location>
</feature>